<evidence type="ECO:0000256" key="13">
    <source>
        <dbReference type="ARBA" id="ARBA00023136"/>
    </source>
</evidence>
<evidence type="ECO:0000313" key="18">
    <source>
        <dbReference type="EMBL" id="CDW55463.1"/>
    </source>
</evidence>
<comment type="similarity">
    <text evidence="5">In the N-terminal section; belongs to the glycosyltransferase 20 family.</text>
</comment>
<keyword evidence="9" id="KW-0679">Respiratory chain</keyword>
<keyword evidence="10" id="KW-0999">Mitochondrion inner membrane</keyword>
<comment type="subcellular location">
    <subcellularLocation>
        <location evidence="4">Mitochondrion inner membrane</location>
        <topology evidence="4">Peripheral membrane protein</topology>
    </subcellularLocation>
    <subcellularLocation>
        <location evidence="3">Mitochondrion intermembrane space</location>
    </subcellularLocation>
</comment>
<evidence type="ECO:0000256" key="14">
    <source>
        <dbReference type="ARBA" id="ARBA00023157"/>
    </source>
</evidence>
<dbReference type="CDD" id="cd03788">
    <property type="entry name" value="GT20_TPS"/>
    <property type="match status" value="1"/>
</dbReference>
<evidence type="ECO:0000256" key="1">
    <source>
        <dbReference type="ARBA" id="ARBA00002045"/>
    </source>
</evidence>
<feature type="domain" description="Trehalose-6-phosphate phosphatase helical bundle" evidence="16">
    <location>
        <begin position="749"/>
        <end position="831"/>
    </location>
</feature>
<reference evidence="18" key="2">
    <citation type="submission" date="2014-03" db="EMBL/GenBank/DDBJ databases">
        <title>The whipworm genome and dual-species transcriptomics of an intimate host-pathogen interaction.</title>
        <authorList>
            <person name="Foth B.J."/>
            <person name="Tsai I.J."/>
            <person name="Reid A.J."/>
            <person name="Bancroft A.J."/>
            <person name="Nichol S."/>
            <person name="Tracey A."/>
            <person name="Holroyd N."/>
            <person name="Cotton J.A."/>
            <person name="Stanley E.J."/>
            <person name="Zarowiecki M."/>
            <person name="Liu J.Z."/>
            <person name="Huckvale T."/>
            <person name="Cooper P.J."/>
            <person name="Grencis R.K."/>
            <person name="Berriman M."/>
        </authorList>
    </citation>
    <scope>NUCLEOTIDE SEQUENCE [LARGE SCALE GENOMIC DNA]</scope>
</reference>
<dbReference type="GO" id="GO:0005829">
    <property type="term" value="C:cytosol"/>
    <property type="evidence" value="ECO:0007669"/>
    <property type="project" value="TreeGrafter"/>
</dbReference>
<reference evidence="18" key="1">
    <citation type="submission" date="2014-01" db="EMBL/GenBank/DDBJ databases">
        <authorList>
            <person name="Aslett M."/>
        </authorList>
    </citation>
    <scope>NUCLEOTIDE SEQUENCE</scope>
</reference>
<keyword evidence="13" id="KW-0472">Membrane</keyword>
<name>A0A077Z746_TRITR</name>
<dbReference type="STRING" id="36087.A0A077Z746"/>
<comment type="similarity">
    <text evidence="6">In the C-terminal section; belongs to the gob-1 trehalose phosphatase family.</text>
</comment>
<organism evidence="18 19">
    <name type="scientific">Trichuris trichiura</name>
    <name type="common">Whipworm</name>
    <name type="synonym">Trichocephalus trichiurus</name>
    <dbReference type="NCBI Taxonomy" id="36087"/>
    <lineage>
        <taxon>Eukaryota</taxon>
        <taxon>Metazoa</taxon>
        <taxon>Ecdysozoa</taxon>
        <taxon>Nematoda</taxon>
        <taxon>Enoplea</taxon>
        <taxon>Dorylaimia</taxon>
        <taxon>Trichinellida</taxon>
        <taxon>Trichuridae</taxon>
        <taxon>Trichuris</taxon>
    </lineage>
</organism>
<dbReference type="Gene3D" id="3.30.70.3080">
    <property type="match status" value="1"/>
</dbReference>
<evidence type="ECO:0000256" key="4">
    <source>
        <dbReference type="ARBA" id="ARBA00004637"/>
    </source>
</evidence>
<dbReference type="SUPFAM" id="SSF53756">
    <property type="entry name" value="UDP-Glycosyltransferase/glycogen phosphorylase"/>
    <property type="match status" value="1"/>
</dbReference>
<feature type="disulfide bond" evidence="15">
    <location>
        <begin position="1215"/>
        <end position="1228"/>
    </location>
</feature>
<evidence type="ECO:0000256" key="2">
    <source>
        <dbReference type="ARBA" id="ARBA00003195"/>
    </source>
</evidence>
<dbReference type="OrthoDB" id="755951at2759"/>
<dbReference type="InterPro" id="IPR049063">
    <property type="entry name" value="T6PP_C"/>
</dbReference>
<sequence>MSCNHQEGASKTKKLGPPFVQAPENVGSHDFETIASTMQQLIKGIDSTCTFSFETAERSENTSCAYLYEYATPILTKCYENKDGPFEEANQGLMLLLEHCLAFHLTNLACISHFVQGLGNSVGDFLRENYNCIAHCDRKRNTAYCVVLMQQLTLYDIVSATGILNIVFFKVPALKEVILTEQPRGDVSTTSGANSPNQRVNKNQLTYVKQEEGCEETQRMIPEQEQARLVAISNAPPIKIRMDESGSVKIEQGSGGLVTCCEPALRDNPNNVWLVCLGSSIPVATPPGRGNAIPTKDAETSKITLVEDRLKEFCRDHYQLYLVSVPKQDYDIYYGGISNGLLWPALHHLNEYVAQEYENPFILTDHWHAYMRVNFYFAVDALRKCGNLDFLWVHDYHLTLVAMIIRIYKPKIETGFFLHIPFDPSKDFFAKYHPMATIILRALLKFQKLGFQTTRDATRFVGYIQERLDGVVVVENTAKQKWYAEYQGVKCSIGVFPVSVKNEDFLKLTYDQEIQTMANAVREQIMGRRTGKLFLSAERLDYTKGIRERLIALELYMNKYPERAENDRFIQVAIINRSSIRAYRKYQEGCLEIARRIQGRFETEEKCPLIMITSGLPRRVLVAHYLAMDIGLVTSSADGMNLVAKEMLLCNPKARLVLSIGTGFESQLCQAGFYPEKGEKYYMRVDNIKNAEQYCDILYKAATEEPRAAARHGRRLQQFIVNNDIEKWRQNYLDPLWDDKRWESSNVTTLEEFYRVARKIRHLRRRIVTNVCQGLGSRKRDWASLDNMLTSLMQSCPANELTKIRVKTRAGNDLLIDVNNELVQLHKELKFSQILPLANRDLDFKTFSSLLAEYTAISTVDFAEEIRKARRLIGRKAMFDFFVSSFYGTLTRRTSTTLMSQQPMYGALVVNSFARQCTARTVIISATGLRNHGLLDDFPVDTKSIDFGGFMGQEWKFFSQDFEMYSCLPVFPASIQEHMVRLYQRVREAANDPGNEIFNIIGGGICLHTHCLKVPQQDCYSSIPMPEANRWYSHVKDIVADVGTLSSLCDVQDNGTHIIVQMKQSGLNGKFTKADGLAVYCEKMGISIGQQKVLVCGSSLSDLPMVEYLLSRSAENVSAVWVESNVLVRHAVTSLFKKYGNNSLAFVAFPEVLIAALAEPLLVDEMRRMFAEPSLVFLCVLSGIRLNGPLQDVFSKLLTMQGTPCENFELNYMRCVEAYGHILAKRYCDLELRDFYECYYHTKSEQRFHKIREERMRQFLNGDRDRPFEEEKVPLHASSEDYFSHNRVW</sequence>
<dbReference type="GO" id="GO:0004805">
    <property type="term" value="F:trehalose-phosphatase activity"/>
    <property type="evidence" value="ECO:0007669"/>
    <property type="project" value="TreeGrafter"/>
</dbReference>
<evidence type="ECO:0000256" key="8">
    <source>
        <dbReference type="ARBA" id="ARBA00022448"/>
    </source>
</evidence>
<comment type="function">
    <text evidence="1">Catalyzes the production of trehalose from glucose-6-phosphate and UDP-alpha-D-glucose in a 2 step process.</text>
</comment>
<dbReference type="GO" id="GO:0005992">
    <property type="term" value="P:trehalose biosynthetic process"/>
    <property type="evidence" value="ECO:0007669"/>
    <property type="project" value="InterPro"/>
</dbReference>
<comment type="similarity">
    <text evidence="7">Belongs to the complex I NDUFS5 subunit family.</text>
</comment>
<dbReference type="Proteomes" id="UP000030665">
    <property type="component" value="Unassembled WGS sequence"/>
</dbReference>
<proteinExistence type="inferred from homology"/>
<evidence type="ECO:0000259" key="16">
    <source>
        <dbReference type="Pfam" id="PF18572"/>
    </source>
</evidence>
<evidence type="ECO:0000313" key="19">
    <source>
        <dbReference type="Proteomes" id="UP000030665"/>
    </source>
</evidence>
<keyword evidence="12" id="KW-0496">Mitochondrion</keyword>
<dbReference type="EMBL" id="HG805956">
    <property type="protein sequence ID" value="CDW55463.1"/>
    <property type="molecule type" value="Genomic_DNA"/>
</dbReference>
<dbReference type="Gene3D" id="1.20.58.1800">
    <property type="match status" value="1"/>
</dbReference>
<evidence type="ECO:0000256" key="12">
    <source>
        <dbReference type="ARBA" id="ARBA00023128"/>
    </source>
</evidence>
<dbReference type="Pfam" id="PF00982">
    <property type="entry name" value="Glyco_transf_20"/>
    <property type="match status" value="1"/>
</dbReference>
<gene>
    <name evidence="18" type="ORF">TTRE_0000373501</name>
</gene>
<protein>
    <submittedName>
        <fullName evidence="18">Trehalose 6 phosphate synthase</fullName>
    </submittedName>
</protein>
<evidence type="ECO:0000256" key="15">
    <source>
        <dbReference type="PIRSR" id="PIRSR619342-50"/>
    </source>
</evidence>
<evidence type="ECO:0000256" key="10">
    <source>
        <dbReference type="ARBA" id="ARBA00022792"/>
    </source>
</evidence>
<dbReference type="InterPro" id="IPR019342">
    <property type="entry name" value="NADH_UbQ_OxRdtase_FeS-su5"/>
</dbReference>
<dbReference type="GO" id="GO:0003825">
    <property type="term" value="F:alpha,alpha-trehalose-phosphate synthase (UDP-forming) activity"/>
    <property type="evidence" value="ECO:0007669"/>
    <property type="project" value="TreeGrafter"/>
</dbReference>
<evidence type="ECO:0000256" key="9">
    <source>
        <dbReference type="ARBA" id="ARBA00022660"/>
    </source>
</evidence>
<feature type="domain" description="Trehalose-6-phosphate phosphatase C-terminal" evidence="17">
    <location>
        <begin position="882"/>
        <end position="1153"/>
    </location>
</feature>
<evidence type="ECO:0000256" key="6">
    <source>
        <dbReference type="ARBA" id="ARBA00006107"/>
    </source>
</evidence>
<dbReference type="Pfam" id="PF21141">
    <property type="entry name" value="T6PP_C"/>
    <property type="match status" value="1"/>
</dbReference>
<dbReference type="AlphaFoldDB" id="A0A077Z746"/>
<evidence type="ECO:0000256" key="7">
    <source>
        <dbReference type="ARBA" id="ARBA00007372"/>
    </source>
</evidence>
<dbReference type="InterPro" id="IPR041064">
    <property type="entry name" value="T6PP_helical"/>
</dbReference>
<dbReference type="Gene3D" id="3.40.50.1000">
    <property type="entry name" value="HAD superfamily/HAD-like"/>
    <property type="match status" value="1"/>
</dbReference>
<comment type="function">
    <text evidence="2">Accessory subunit of the mitochondrial membrane respiratory chain NADH dehydrogenase (Complex I), that is believed not to be involved in catalysis. Complex I functions in the transfer of electrons from NADH to the respiratory chain. The immediate electron acceptor for the enzyme is believed to be ubiquinone.</text>
</comment>
<evidence type="ECO:0000259" key="17">
    <source>
        <dbReference type="Pfam" id="PF21141"/>
    </source>
</evidence>
<evidence type="ECO:0000256" key="11">
    <source>
        <dbReference type="ARBA" id="ARBA00022982"/>
    </source>
</evidence>
<dbReference type="InterPro" id="IPR023214">
    <property type="entry name" value="HAD_sf"/>
</dbReference>
<feature type="disulfide bond" evidence="15">
    <location>
        <begin position="1205"/>
        <end position="1238"/>
    </location>
</feature>
<evidence type="ECO:0000256" key="3">
    <source>
        <dbReference type="ARBA" id="ARBA00004569"/>
    </source>
</evidence>
<dbReference type="GO" id="GO:0005758">
    <property type="term" value="C:mitochondrial intermembrane space"/>
    <property type="evidence" value="ECO:0007669"/>
    <property type="project" value="UniProtKB-SubCell"/>
</dbReference>
<dbReference type="PANTHER" id="PTHR10788">
    <property type="entry name" value="TREHALOSE-6-PHOSPHATE SYNTHASE"/>
    <property type="match status" value="1"/>
</dbReference>
<evidence type="ECO:0000256" key="5">
    <source>
        <dbReference type="ARBA" id="ARBA00005409"/>
    </source>
</evidence>
<accession>A0A077Z746</accession>
<dbReference type="GO" id="GO:0005743">
    <property type="term" value="C:mitochondrial inner membrane"/>
    <property type="evidence" value="ECO:0007669"/>
    <property type="project" value="UniProtKB-SubCell"/>
</dbReference>
<keyword evidence="8" id="KW-0813">Transport</keyword>
<dbReference type="Pfam" id="PF18572">
    <property type="entry name" value="T6PP_N"/>
    <property type="match status" value="1"/>
</dbReference>
<keyword evidence="14 15" id="KW-1015">Disulfide bond</keyword>
<dbReference type="PANTHER" id="PTHR10788:SF106">
    <property type="entry name" value="BCDNA.GH08860"/>
    <property type="match status" value="1"/>
</dbReference>
<dbReference type="Gene3D" id="3.40.50.2000">
    <property type="entry name" value="Glycogen Phosphorylase B"/>
    <property type="match status" value="2"/>
</dbReference>
<keyword evidence="11" id="KW-0249">Electron transport</keyword>
<dbReference type="InterPro" id="IPR001830">
    <property type="entry name" value="Glyco_trans_20"/>
</dbReference>
<dbReference type="Pfam" id="PF10200">
    <property type="entry name" value="Ndufs5"/>
    <property type="match status" value="1"/>
</dbReference>
<keyword evidence="19" id="KW-1185">Reference proteome</keyword>